<keyword evidence="1" id="KW-0698">rRNA processing</keyword>
<evidence type="ECO:0000313" key="4">
    <source>
        <dbReference type="Proteomes" id="UP001209878"/>
    </source>
</evidence>
<dbReference type="Proteomes" id="UP001209878">
    <property type="component" value="Unassembled WGS sequence"/>
</dbReference>
<keyword evidence="4" id="KW-1185">Reference proteome</keyword>
<dbReference type="GO" id="GO:0000462">
    <property type="term" value="P:maturation of SSU-rRNA from tricistronic rRNA transcript (SSU-rRNA, 5.8S rRNA, LSU-rRNA)"/>
    <property type="evidence" value="ECO:0007669"/>
    <property type="project" value="TreeGrafter"/>
</dbReference>
<dbReference type="GO" id="GO:0030686">
    <property type="term" value="C:90S preribosome"/>
    <property type="evidence" value="ECO:0007669"/>
    <property type="project" value="TreeGrafter"/>
</dbReference>
<gene>
    <name evidence="3" type="ORF">NP493_2621g00003</name>
</gene>
<dbReference type="AlphaFoldDB" id="A0AAD9JE14"/>
<dbReference type="InterPro" id="IPR056473">
    <property type="entry name" value="HEAT_Utp10/HEAT1"/>
</dbReference>
<evidence type="ECO:0000256" key="1">
    <source>
        <dbReference type="RuleBase" id="RU367065"/>
    </source>
</evidence>
<keyword evidence="1" id="KW-0539">Nucleus</keyword>
<proteinExistence type="inferred from homology"/>
<comment type="similarity">
    <text evidence="1">Belongs to the HEATR1/UTP10 family.</text>
</comment>
<sequence length="351" mass="38980">MVMVLMMESAVRSKNIPTVSEDAIVDEMQKTTSRIDQDIEFMAQICEQFPASNQMRACTHVMAFLQKLSLRNEQGSRARKGEPLELIHTDTLTAQQLRQLQMHMTRLVAVLLSCESFATQILTTYTKKTETDQVDEFSAFVRECLCYLTAVTRNQGAVSGLDPSVVKFWKSMLHKVYDILDKVNYLLPTSVFLEVVSTLMQHSLVGVRRKALELLNRRLQQLQPSELSNTEVGLVQLQPSELSNTEVGLVQLQPSELSNTEVGLVQLQPSELSNTEVGLVQLQPSELSNTEVGLVQLQPSELSNTEVGLVQLQPSALSNTEVGLVQLQPSALSNTEVGLVSSSLVHSPTRR</sequence>
<accession>A0AAD9JE14</accession>
<feature type="domain" description="Utp10/HEAT1 HEAT-repeats" evidence="2">
    <location>
        <begin position="2"/>
        <end position="184"/>
    </location>
</feature>
<dbReference type="Pfam" id="PF23243">
    <property type="entry name" value="HEAT_HEATR1"/>
    <property type="match status" value="1"/>
</dbReference>
<protein>
    <recommendedName>
        <fullName evidence="1">HEAT repeat-containing protein 1</fullName>
    </recommendedName>
</protein>
<dbReference type="GO" id="GO:0030515">
    <property type="term" value="F:snoRNA binding"/>
    <property type="evidence" value="ECO:0007669"/>
    <property type="project" value="TreeGrafter"/>
</dbReference>
<name>A0AAD9JE14_RIDPI</name>
<organism evidence="3 4">
    <name type="scientific">Ridgeia piscesae</name>
    <name type="common">Tubeworm</name>
    <dbReference type="NCBI Taxonomy" id="27915"/>
    <lineage>
        <taxon>Eukaryota</taxon>
        <taxon>Metazoa</taxon>
        <taxon>Spiralia</taxon>
        <taxon>Lophotrochozoa</taxon>
        <taxon>Annelida</taxon>
        <taxon>Polychaeta</taxon>
        <taxon>Sedentaria</taxon>
        <taxon>Canalipalpata</taxon>
        <taxon>Sabellida</taxon>
        <taxon>Siboglinidae</taxon>
        <taxon>Ridgeia</taxon>
    </lineage>
</organism>
<evidence type="ECO:0000259" key="2">
    <source>
        <dbReference type="Pfam" id="PF23243"/>
    </source>
</evidence>
<dbReference type="InterPro" id="IPR040191">
    <property type="entry name" value="UTP10"/>
</dbReference>
<keyword evidence="1" id="KW-0687">Ribonucleoprotein</keyword>
<comment type="function">
    <text evidence="1">Involved in nucleolar processing of pre-18S ribosomal RNA.</text>
</comment>
<dbReference type="EMBL" id="JAODUO010002606">
    <property type="protein sequence ID" value="KAK2151444.1"/>
    <property type="molecule type" value="Genomic_DNA"/>
</dbReference>
<dbReference type="GO" id="GO:0032040">
    <property type="term" value="C:small-subunit processome"/>
    <property type="evidence" value="ECO:0007669"/>
    <property type="project" value="TreeGrafter"/>
</dbReference>
<dbReference type="GO" id="GO:0045943">
    <property type="term" value="P:positive regulation of transcription by RNA polymerase I"/>
    <property type="evidence" value="ECO:0007669"/>
    <property type="project" value="TreeGrafter"/>
</dbReference>
<dbReference type="PANTHER" id="PTHR13457">
    <property type="entry name" value="BAP28"/>
    <property type="match status" value="1"/>
</dbReference>
<dbReference type="GO" id="GO:0034455">
    <property type="term" value="C:t-UTP complex"/>
    <property type="evidence" value="ECO:0007669"/>
    <property type="project" value="TreeGrafter"/>
</dbReference>
<reference evidence="3" key="1">
    <citation type="journal article" date="2023" name="Mol. Biol. Evol.">
        <title>Third-Generation Sequencing Reveals the Adaptive Role of the Epigenome in Three Deep-Sea Polychaetes.</title>
        <authorList>
            <person name="Perez M."/>
            <person name="Aroh O."/>
            <person name="Sun Y."/>
            <person name="Lan Y."/>
            <person name="Juniper S.K."/>
            <person name="Young C.R."/>
            <person name="Angers B."/>
            <person name="Qian P.Y."/>
        </authorList>
    </citation>
    <scope>NUCLEOTIDE SEQUENCE</scope>
    <source>
        <strain evidence="3">R07B-5</strain>
    </source>
</reference>
<comment type="subcellular location">
    <subcellularLocation>
        <location evidence="1">Nucleus</location>
        <location evidence="1">Nucleolus</location>
    </subcellularLocation>
</comment>
<keyword evidence="1" id="KW-0690">Ribosome biogenesis</keyword>
<dbReference type="PANTHER" id="PTHR13457:SF1">
    <property type="entry name" value="HEAT REPEAT-CONTAINING PROTEIN 1"/>
    <property type="match status" value="1"/>
</dbReference>
<evidence type="ECO:0000313" key="3">
    <source>
        <dbReference type="EMBL" id="KAK2151444.1"/>
    </source>
</evidence>
<comment type="caution">
    <text evidence="3">The sequence shown here is derived from an EMBL/GenBank/DDBJ whole genome shotgun (WGS) entry which is preliminary data.</text>
</comment>